<organism evidence="7 8">
    <name type="scientific">Galeopterus variegatus</name>
    <name type="common">Malayan flying lemur</name>
    <name type="synonym">Cynocephalus variegatus</name>
    <dbReference type="NCBI Taxonomy" id="482537"/>
    <lineage>
        <taxon>Eukaryota</taxon>
        <taxon>Metazoa</taxon>
        <taxon>Chordata</taxon>
        <taxon>Craniata</taxon>
        <taxon>Vertebrata</taxon>
        <taxon>Euteleostomi</taxon>
        <taxon>Mammalia</taxon>
        <taxon>Eutheria</taxon>
        <taxon>Euarchontoglires</taxon>
        <taxon>Dermoptera</taxon>
        <taxon>Cynocephalidae</taxon>
        <taxon>Galeopterus</taxon>
    </lineage>
</organism>
<keyword evidence="8 9" id="KW-0808">Transferase</keyword>
<keyword evidence="3 4" id="KW-0067">ATP-binding</keyword>
<dbReference type="SUPFAM" id="SSF56112">
    <property type="entry name" value="Protein kinase-like (PK-like)"/>
    <property type="match status" value="1"/>
</dbReference>
<keyword evidence="8 9" id="KW-0418">Kinase</keyword>
<proteinExistence type="inferred from homology"/>
<comment type="similarity">
    <text evidence="5">Belongs to the protein kinase superfamily.</text>
</comment>
<dbReference type="PROSITE" id="PS00107">
    <property type="entry name" value="PROTEIN_KINASE_ATP"/>
    <property type="match status" value="1"/>
</dbReference>
<evidence type="ECO:0000313" key="9">
    <source>
        <dbReference type="RefSeq" id="XP_008565106.1"/>
    </source>
</evidence>
<reference evidence="8 9" key="1">
    <citation type="submission" date="2025-05" db="UniProtKB">
        <authorList>
            <consortium name="RefSeq"/>
        </authorList>
    </citation>
    <scope>IDENTIFICATION</scope>
</reference>
<dbReference type="InterPro" id="IPR000719">
    <property type="entry name" value="Prot_kinase_dom"/>
</dbReference>
<dbReference type="InterPro" id="IPR011009">
    <property type="entry name" value="Kinase-like_dom_sf"/>
</dbReference>
<dbReference type="Gene3D" id="1.10.510.10">
    <property type="entry name" value="Transferase(Phosphotransferase) domain 1"/>
    <property type="match status" value="1"/>
</dbReference>
<dbReference type="CDD" id="cd14125">
    <property type="entry name" value="STKc_CK1_delta_epsilon"/>
    <property type="match status" value="1"/>
</dbReference>
<evidence type="ECO:0000256" key="2">
    <source>
        <dbReference type="ARBA" id="ARBA00022741"/>
    </source>
</evidence>
<evidence type="ECO:0000313" key="8">
    <source>
        <dbReference type="RefSeq" id="XP_008565105.1"/>
    </source>
</evidence>
<dbReference type="RefSeq" id="XP_008565107.1">
    <property type="nucleotide sequence ID" value="XM_008566885.1"/>
</dbReference>
<dbReference type="RefSeq" id="XP_008565106.1">
    <property type="nucleotide sequence ID" value="XM_008566884.1"/>
</dbReference>
<dbReference type="InterPro" id="IPR017441">
    <property type="entry name" value="Protein_kinase_ATP_BS"/>
</dbReference>
<feature type="domain" description="Protein kinase" evidence="6">
    <location>
        <begin position="9"/>
        <end position="277"/>
    </location>
</feature>
<dbReference type="Proteomes" id="UP000694923">
    <property type="component" value="Unplaced"/>
</dbReference>
<dbReference type="PROSITE" id="PS50011">
    <property type="entry name" value="PROTEIN_KINASE_DOM"/>
    <property type="match status" value="1"/>
</dbReference>
<evidence type="ECO:0000313" key="7">
    <source>
        <dbReference type="Proteomes" id="UP000694923"/>
    </source>
</evidence>
<dbReference type="GeneID" id="103585809"/>
<evidence type="ECO:0000256" key="1">
    <source>
        <dbReference type="ARBA" id="ARBA00012513"/>
    </source>
</evidence>
<sequence length="489" mass="54515">MELRVGNKYRLGRKIGSGSFGDIYLGANIASGEEVAIKLECVKTKHPQLHIESKFYKMMQGGVGIPSIKWCGAEGDYNVMVMELLGPSLEDLFNFCSRKFSLKTVLLLADQMISRIEYIHSKNFIHRDVKPDNFLMGLGKKGNLVYIIDFGLAKKYRDARTHQHIPYRENKNLTGTARYASINTHLGIEQSRRDDLESLGYVLMYFNLGSLPWQGLKAATKRQKYERISEKKMSTPIEVLCKGYPSEFSTYLNFCRSLRFDDKPDYSYLRQLFRNLFHRQGFSYDYVFDWNMLKFVPGPPGHPGLPRWAHGGGGGGGGASPPKLLACGLDSGAPVLMSPGVPEPIGARTEEVSLGMVGVTPYSLEMAMQWREHGGKGPASGFLGMNQLPEGQDRVQRRDDGHCLGGAWWKQHQEQAQGQTLSAFSVLNLNSLNASPCFILVCLSFRGRFSACSARGWGLVLLDAKVGTLVLGFSFPWVPDSGLVLFPKE</sequence>
<gene>
    <name evidence="8 9 10" type="primary">CSNK1E</name>
</gene>
<keyword evidence="5" id="KW-0723">Serine/threonine-protein kinase</keyword>
<evidence type="ECO:0000256" key="4">
    <source>
        <dbReference type="PROSITE-ProRule" id="PRU10141"/>
    </source>
</evidence>
<dbReference type="PANTHER" id="PTHR11909">
    <property type="entry name" value="CASEIN KINASE-RELATED"/>
    <property type="match status" value="1"/>
</dbReference>
<feature type="binding site" evidence="4">
    <location>
        <position position="38"/>
    </location>
    <ligand>
        <name>ATP</name>
        <dbReference type="ChEBI" id="CHEBI:30616"/>
    </ligand>
</feature>
<evidence type="ECO:0000256" key="3">
    <source>
        <dbReference type="ARBA" id="ARBA00022840"/>
    </source>
</evidence>
<dbReference type="Pfam" id="PF00069">
    <property type="entry name" value="Pkinase"/>
    <property type="match status" value="1"/>
</dbReference>
<dbReference type="SMART" id="SM00220">
    <property type="entry name" value="S_TKc"/>
    <property type="match status" value="1"/>
</dbReference>
<accession>A0ABM0Q9R4</accession>
<dbReference type="PROSITE" id="PS00108">
    <property type="entry name" value="PROTEIN_KINASE_ST"/>
    <property type="match status" value="1"/>
</dbReference>
<dbReference type="EC" id="2.7.11.1" evidence="1"/>
<evidence type="ECO:0000256" key="5">
    <source>
        <dbReference type="RuleBase" id="RU000304"/>
    </source>
</evidence>
<protein>
    <recommendedName>
        <fullName evidence="1">non-specific serine/threonine protein kinase</fullName>
        <ecNumber evidence="1">2.7.11.1</ecNumber>
    </recommendedName>
</protein>
<dbReference type="InterPro" id="IPR008271">
    <property type="entry name" value="Ser/Thr_kinase_AS"/>
</dbReference>
<keyword evidence="7" id="KW-1185">Reference proteome</keyword>
<evidence type="ECO:0000313" key="10">
    <source>
        <dbReference type="RefSeq" id="XP_008565107.1"/>
    </source>
</evidence>
<name>A0ABM0Q9R4_GALVR</name>
<dbReference type="InterPro" id="IPR050235">
    <property type="entry name" value="CK1_Ser-Thr_kinase"/>
</dbReference>
<evidence type="ECO:0000259" key="6">
    <source>
        <dbReference type="PROSITE" id="PS50011"/>
    </source>
</evidence>
<dbReference type="GO" id="GO:0016301">
    <property type="term" value="F:kinase activity"/>
    <property type="evidence" value="ECO:0007669"/>
    <property type="project" value="UniProtKB-KW"/>
</dbReference>
<keyword evidence="2 4" id="KW-0547">Nucleotide-binding</keyword>
<dbReference type="RefSeq" id="XP_008565105.1">
    <property type="nucleotide sequence ID" value="XM_008566883.1"/>
</dbReference>